<evidence type="ECO:0000313" key="8">
    <source>
        <dbReference type="Proteomes" id="UP000183832"/>
    </source>
</evidence>
<dbReference type="PROSITE" id="PS50850">
    <property type="entry name" value="MFS"/>
    <property type="match status" value="1"/>
</dbReference>
<dbReference type="SUPFAM" id="SSF103473">
    <property type="entry name" value="MFS general substrate transporter"/>
    <property type="match status" value="1"/>
</dbReference>
<evidence type="ECO:0000313" key="7">
    <source>
        <dbReference type="EMBL" id="CRK91510.1"/>
    </source>
</evidence>
<dbReference type="InterPro" id="IPR020846">
    <property type="entry name" value="MFS_dom"/>
</dbReference>
<dbReference type="STRING" id="568069.A0A1J1HY96"/>
<dbReference type="InterPro" id="IPR005828">
    <property type="entry name" value="MFS_sugar_transport-like"/>
</dbReference>
<feature type="transmembrane region" description="Helical" evidence="5">
    <location>
        <begin position="421"/>
        <end position="444"/>
    </location>
</feature>
<evidence type="ECO:0000256" key="3">
    <source>
        <dbReference type="ARBA" id="ARBA00022989"/>
    </source>
</evidence>
<feature type="transmembrane region" description="Helical" evidence="5">
    <location>
        <begin position="218"/>
        <end position="240"/>
    </location>
</feature>
<name>A0A1J1HY96_9DIPT</name>
<dbReference type="GO" id="GO:0016020">
    <property type="term" value="C:membrane"/>
    <property type="evidence" value="ECO:0007669"/>
    <property type="project" value="UniProtKB-SubCell"/>
</dbReference>
<organism evidence="7 8">
    <name type="scientific">Clunio marinus</name>
    <dbReference type="NCBI Taxonomy" id="568069"/>
    <lineage>
        <taxon>Eukaryota</taxon>
        <taxon>Metazoa</taxon>
        <taxon>Ecdysozoa</taxon>
        <taxon>Arthropoda</taxon>
        <taxon>Hexapoda</taxon>
        <taxon>Insecta</taxon>
        <taxon>Pterygota</taxon>
        <taxon>Neoptera</taxon>
        <taxon>Endopterygota</taxon>
        <taxon>Diptera</taxon>
        <taxon>Nematocera</taxon>
        <taxon>Chironomoidea</taxon>
        <taxon>Chironomidae</taxon>
        <taxon>Clunio</taxon>
    </lineage>
</organism>
<feature type="transmembrane region" description="Helical" evidence="5">
    <location>
        <begin position="184"/>
        <end position="206"/>
    </location>
</feature>
<evidence type="ECO:0000256" key="5">
    <source>
        <dbReference type="SAM" id="Phobius"/>
    </source>
</evidence>
<accession>A0A1J1HY96</accession>
<dbReference type="Proteomes" id="UP000183832">
    <property type="component" value="Unassembled WGS sequence"/>
</dbReference>
<keyword evidence="2 5" id="KW-0812">Transmembrane</keyword>
<feature type="transmembrane region" description="Helical" evidence="5">
    <location>
        <begin position="485"/>
        <end position="504"/>
    </location>
</feature>
<dbReference type="PANTHER" id="PTHR24064">
    <property type="entry name" value="SOLUTE CARRIER FAMILY 22 MEMBER"/>
    <property type="match status" value="1"/>
</dbReference>
<gene>
    <name evidence="7" type="ORF">CLUMA_CG005171</name>
</gene>
<keyword evidence="8" id="KW-1185">Reference proteome</keyword>
<feature type="domain" description="Major facilitator superfamily (MFS) profile" evidence="6">
    <location>
        <begin position="24"/>
        <end position="509"/>
    </location>
</feature>
<keyword evidence="3 5" id="KW-1133">Transmembrane helix</keyword>
<dbReference type="GO" id="GO:0022857">
    <property type="term" value="F:transmembrane transporter activity"/>
    <property type="evidence" value="ECO:0007669"/>
    <property type="project" value="InterPro"/>
</dbReference>
<dbReference type="Gene3D" id="1.20.1250.20">
    <property type="entry name" value="MFS general substrate transporter like domains"/>
    <property type="match status" value="1"/>
</dbReference>
<sequence length="546" mass="60823">MNYDDVLVHLGKFGSYQKRNYILLCLPVILCAFHKLAGVFLLGTPDHRCRLEGEPINSTFKLPESIVNVSFPFNSKENSFSRCEYFADNYFSPNDSSHEIVKCSDFVWDTSKYESSAVKSFHLICDHSDLKPRSDALLMVGVFIGSFTFGHLSDKYGRRIVFVLSLVFQLIFGVLIAIAPEFITFTICRMIVGATTSGVFLVAYCLSLEMVGKESRMVAGVTFMMFFSSGYMLMGGFAYFLPDWRWFQVAITLPGVIFLFYWWFIPESTRWLLANNRKDEAINQIQSIAKSNNVVIPQDVLDKVVEAESESGSNSGGLNNSKPSILDLFKTPNLRNKSLLIFFNWYVISGAYYGLSWSSGSSLSGDPIINHVLCGAVELPGYIVLLLTLNRFGRKKILSGNLIFAGTTLILSLIVPQNNHWLVLGLTLLGKMSITASYGTIYLFSVEQFPTVIRNVALGAASMSARVGGVSAPYLIYLSQFWKPLPILLFGVTAFIAGFLSTFLPETHNVQLPETLADGERLGKNLSDVKAHELSFLNKKMPNGNN</sequence>
<dbReference type="OrthoDB" id="3936150at2759"/>
<feature type="transmembrane region" description="Helical" evidence="5">
    <location>
        <begin position="397"/>
        <end position="415"/>
    </location>
</feature>
<feature type="transmembrane region" description="Helical" evidence="5">
    <location>
        <begin position="136"/>
        <end position="153"/>
    </location>
</feature>
<evidence type="ECO:0000256" key="1">
    <source>
        <dbReference type="ARBA" id="ARBA00004141"/>
    </source>
</evidence>
<keyword evidence="4 5" id="KW-0472">Membrane</keyword>
<dbReference type="AlphaFoldDB" id="A0A1J1HY96"/>
<protein>
    <submittedName>
        <fullName evidence="7">CLUMA_CG005171, isoform A</fullName>
    </submittedName>
</protein>
<feature type="transmembrane region" description="Helical" evidence="5">
    <location>
        <begin position="160"/>
        <end position="178"/>
    </location>
</feature>
<comment type="subcellular location">
    <subcellularLocation>
        <location evidence="1">Membrane</location>
        <topology evidence="1">Multi-pass membrane protein</topology>
    </subcellularLocation>
</comment>
<evidence type="ECO:0000256" key="4">
    <source>
        <dbReference type="ARBA" id="ARBA00023136"/>
    </source>
</evidence>
<feature type="transmembrane region" description="Helical" evidence="5">
    <location>
        <begin position="456"/>
        <end position="479"/>
    </location>
</feature>
<dbReference type="EMBL" id="CVRI01000021">
    <property type="protein sequence ID" value="CRK91510.1"/>
    <property type="molecule type" value="Genomic_DNA"/>
</dbReference>
<dbReference type="Pfam" id="PF00083">
    <property type="entry name" value="Sugar_tr"/>
    <property type="match status" value="1"/>
</dbReference>
<feature type="transmembrane region" description="Helical" evidence="5">
    <location>
        <begin position="246"/>
        <end position="265"/>
    </location>
</feature>
<evidence type="ECO:0000259" key="6">
    <source>
        <dbReference type="PROSITE" id="PS50850"/>
    </source>
</evidence>
<feature type="transmembrane region" description="Helical" evidence="5">
    <location>
        <begin position="368"/>
        <end position="390"/>
    </location>
</feature>
<dbReference type="CDD" id="cd17317">
    <property type="entry name" value="MFS_SLC22"/>
    <property type="match status" value="1"/>
</dbReference>
<reference evidence="7 8" key="1">
    <citation type="submission" date="2015-04" db="EMBL/GenBank/DDBJ databases">
        <authorList>
            <person name="Syromyatnikov M.Y."/>
            <person name="Popov V.N."/>
        </authorList>
    </citation>
    <scope>NUCLEOTIDE SEQUENCE [LARGE SCALE GENOMIC DNA]</scope>
</reference>
<feature type="transmembrane region" description="Helical" evidence="5">
    <location>
        <begin position="21"/>
        <end position="42"/>
    </location>
</feature>
<feature type="transmembrane region" description="Helical" evidence="5">
    <location>
        <begin position="339"/>
        <end position="356"/>
    </location>
</feature>
<dbReference type="InterPro" id="IPR036259">
    <property type="entry name" value="MFS_trans_sf"/>
</dbReference>
<proteinExistence type="predicted"/>
<evidence type="ECO:0000256" key="2">
    <source>
        <dbReference type="ARBA" id="ARBA00022692"/>
    </source>
</evidence>